<evidence type="ECO:0000313" key="5">
    <source>
        <dbReference type="Proteomes" id="UP000321947"/>
    </source>
</evidence>
<feature type="region of interest" description="Disordered" evidence="1">
    <location>
        <begin position="1"/>
        <end position="47"/>
    </location>
</feature>
<name>A0A5D3DKE1_CUCMM</name>
<accession>A0A5D3DKE1</accession>
<dbReference type="Proteomes" id="UP000321393">
    <property type="component" value="Unassembled WGS sequence"/>
</dbReference>
<evidence type="ECO:0000313" key="3">
    <source>
        <dbReference type="EMBL" id="TYK24054.1"/>
    </source>
</evidence>
<reference evidence="4 5" key="1">
    <citation type="submission" date="2019-08" db="EMBL/GenBank/DDBJ databases">
        <title>Draft genome sequences of two oriental melons (Cucumis melo L. var makuwa).</title>
        <authorList>
            <person name="Kwon S.-Y."/>
        </authorList>
    </citation>
    <scope>NUCLEOTIDE SEQUENCE [LARGE SCALE GENOMIC DNA]</scope>
    <source>
        <strain evidence="5">cv. Chang Bougi</strain>
        <strain evidence="4">cv. SW 3</strain>
        <tissue evidence="3">Leaf</tissue>
    </source>
</reference>
<dbReference type="Proteomes" id="UP000321947">
    <property type="component" value="Unassembled WGS sequence"/>
</dbReference>
<sequence>MVKSTKDELAAQISSPSVQKVRGQRFKSTPPQRLYRLPSKKSQAKVSNKLPKQIIDFSYPPTLGTYAPNISETPLSDMDLDDLDDVPLAQLLKKTNVLEVTVEMPASPSMSVHSQESSSTEGVFVPTSGIRHTSNFQPGQLVHSSPSASLPFEPDVAHASVLGNISVVPEGRTDVRSDENEVDPPNLDIRFEEVLTNFDDNLTVPLGSPKIPVAPKLAKRKSQQN</sequence>
<proteinExistence type="predicted"/>
<evidence type="ECO:0000256" key="1">
    <source>
        <dbReference type="SAM" id="MobiDB-lite"/>
    </source>
</evidence>
<evidence type="ECO:0000313" key="2">
    <source>
        <dbReference type="EMBL" id="KAA0065845.1"/>
    </source>
</evidence>
<feature type="region of interest" description="Disordered" evidence="1">
    <location>
        <begin position="206"/>
        <end position="225"/>
    </location>
</feature>
<organism evidence="3 5">
    <name type="scientific">Cucumis melo var. makuwa</name>
    <name type="common">Oriental melon</name>
    <dbReference type="NCBI Taxonomy" id="1194695"/>
    <lineage>
        <taxon>Eukaryota</taxon>
        <taxon>Viridiplantae</taxon>
        <taxon>Streptophyta</taxon>
        <taxon>Embryophyta</taxon>
        <taxon>Tracheophyta</taxon>
        <taxon>Spermatophyta</taxon>
        <taxon>Magnoliopsida</taxon>
        <taxon>eudicotyledons</taxon>
        <taxon>Gunneridae</taxon>
        <taxon>Pentapetalae</taxon>
        <taxon>rosids</taxon>
        <taxon>fabids</taxon>
        <taxon>Cucurbitales</taxon>
        <taxon>Cucurbitaceae</taxon>
        <taxon>Benincaseae</taxon>
        <taxon>Cucumis</taxon>
    </lineage>
</organism>
<dbReference type="EMBL" id="SSTE01001190">
    <property type="protein sequence ID" value="KAA0065845.1"/>
    <property type="molecule type" value="Genomic_DNA"/>
</dbReference>
<comment type="caution">
    <text evidence="3">The sequence shown here is derived from an EMBL/GenBank/DDBJ whole genome shotgun (WGS) entry which is preliminary data.</text>
</comment>
<gene>
    <name evidence="3" type="ORF">E5676_scaffold943G00190</name>
    <name evidence="2" type="ORF">E6C27_scaffold37G001580</name>
</gene>
<evidence type="ECO:0000313" key="4">
    <source>
        <dbReference type="Proteomes" id="UP000321393"/>
    </source>
</evidence>
<protein>
    <submittedName>
        <fullName evidence="3">Envelope-like protein</fullName>
    </submittedName>
</protein>
<dbReference type="EMBL" id="SSTD01004087">
    <property type="protein sequence ID" value="TYK24054.1"/>
    <property type="molecule type" value="Genomic_DNA"/>
</dbReference>
<dbReference type="AlphaFoldDB" id="A0A5D3DKE1"/>